<evidence type="ECO:0000256" key="2">
    <source>
        <dbReference type="ARBA" id="ARBA00022630"/>
    </source>
</evidence>
<dbReference type="Pfam" id="PF01266">
    <property type="entry name" value="DAO"/>
    <property type="match status" value="1"/>
</dbReference>
<comment type="caution">
    <text evidence="7">The sequence shown here is derived from an EMBL/GenBank/DDBJ whole genome shotgun (WGS) entry which is preliminary data.</text>
</comment>
<evidence type="ECO:0000256" key="1">
    <source>
        <dbReference type="ARBA" id="ARBA00001974"/>
    </source>
</evidence>
<dbReference type="Gene3D" id="3.30.9.10">
    <property type="entry name" value="D-Amino Acid Oxidase, subunit A, domain 2"/>
    <property type="match status" value="1"/>
</dbReference>
<comment type="cofactor">
    <cofactor evidence="1">
        <name>FAD</name>
        <dbReference type="ChEBI" id="CHEBI:57692"/>
    </cofactor>
</comment>
<dbReference type="RefSeq" id="WP_078483581.1">
    <property type="nucleotide sequence ID" value="NZ_MPRL01000027.1"/>
</dbReference>
<evidence type="ECO:0000313" key="8">
    <source>
        <dbReference type="Proteomes" id="UP000191110"/>
    </source>
</evidence>
<evidence type="ECO:0000313" key="7">
    <source>
        <dbReference type="EMBL" id="OOZ40322.1"/>
    </source>
</evidence>
<accession>A0A1T2L5I1</accession>
<evidence type="ECO:0000256" key="4">
    <source>
        <dbReference type="ARBA" id="ARBA00023002"/>
    </source>
</evidence>
<dbReference type="Proteomes" id="UP000191110">
    <property type="component" value="Unassembled WGS sequence"/>
</dbReference>
<dbReference type="SUPFAM" id="SSF51905">
    <property type="entry name" value="FAD/NAD(P)-binding domain"/>
    <property type="match status" value="1"/>
</dbReference>
<dbReference type="PANTHER" id="PTHR43104:SF2">
    <property type="entry name" value="L-2-HYDROXYGLUTARATE DEHYDROGENASE, MITOCHONDRIAL"/>
    <property type="match status" value="1"/>
</dbReference>
<dbReference type="GO" id="GO:0005737">
    <property type="term" value="C:cytoplasm"/>
    <property type="evidence" value="ECO:0007669"/>
    <property type="project" value="TreeGrafter"/>
</dbReference>
<keyword evidence="2" id="KW-0285">Flavoprotein</keyword>
<gene>
    <name evidence="7" type="ORF">BOW53_08080</name>
</gene>
<feature type="domain" description="FAD dependent oxidoreductase" evidence="6">
    <location>
        <begin position="5"/>
        <end position="314"/>
    </location>
</feature>
<name>A0A1T2L5I1_9GAMM</name>
<protein>
    <submittedName>
        <fullName evidence="7">Malate:quinone oxidoreductase</fullName>
    </submittedName>
</protein>
<dbReference type="PANTHER" id="PTHR43104">
    <property type="entry name" value="L-2-HYDROXYGLUTARATE DEHYDROGENASE, MITOCHONDRIAL"/>
    <property type="match status" value="1"/>
</dbReference>
<keyword evidence="8" id="KW-1185">Reference proteome</keyword>
<dbReference type="AlphaFoldDB" id="A0A1T2L5I1"/>
<keyword evidence="3" id="KW-0274">FAD</keyword>
<evidence type="ECO:0000256" key="3">
    <source>
        <dbReference type="ARBA" id="ARBA00022827"/>
    </source>
</evidence>
<comment type="similarity">
    <text evidence="5">Belongs to the L2HGDH family.</text>
</comment>
<dbReference type="EMBL" id="MPRL01000027">
    <property type="protein sequence ID" value="OOZ40322.1"/>
    <property type="molecule type" value="Genomic_DNA"/>
</dbReference>
<evidence type="ECO:0000256" key="5">
    <source>
        <dbReference type="ARBA" id="ARBA00037941"/>
    </source>
</evidence>
<evidence type="ECO:0000259" key="6">
    <source>
        <dbReference type="Pfam" id="PF01266"/>
    </source>
</evidence>
<proteinExistence type="inferred from homology"/>
<dbReference type="Gene3D" id="3.50.50.60">
    <property type="entry name" value="FAD/NAD(P)-binding domain"/>
    <property type="match status" value="1"/>
</dbReference>
<dbReference type="InterPro" id="IPR036188">
    <property type="entry name" value="FAD/NAD-bd_sf"/>
</dbReference>
<dbReference type="GO" id="GO:0047545">
    <property type="term" value="F:(S)-2-hydroxyglutarate dehydrogenase activity"/>
    <property type="evidence" value="ECO:0007669"/>
    <property type="project" value="TreeGrafter"/>
</dbReference>
<keyword evidence="4" id="KW-0560">Oxidoreductase</keyword>
<organism evidence="7 8">
    <name type="scientific">Solemya pervernicosa gill symbiont</name>
    <dbReference type="NCBI Taxonomy" id="642797"/>
    <lineage>
        <taxon>Bacteria</taxon>
        <taxon>Pseudomonadati</taxon>
        <taxon>Pseudomonadota</taxon>
        <taxon>Gammaproteobacteria</taxon>
        <taxon>sulfur-oxidizing symbionts</taxon>
    </lineage>
</organism>
<reference evidence="7 8" key="1">
    <citation type="submission" date="2016-11" db="EMBL/GenBank/DDBJ databases">
        <title>Mixed transmission modes and dynamic genome evolution in an obligate animal-bacterial symbiosis.</title>
        <authorList>
            <person name="Russell S.L."/>
            <person name="Corbett-Detig R.B."/>
            <person name="Cavanaugh C.M."/>
        </authorList>
    </citation>
    <scope>NUCLEOTIDE SEQUENCE [LARGE SCALE GENOMIC DNA]</scope>
    <source>
        <strain evidence="7">Sveles-Q1</strain>
    </source>
</reference>
<dbReference type="InterPro" id="IPR006076">
    <property type="entry name" value="FAD-dep_OxRdtase"/>
</dbReference>
<sequence>MKQVDVAIIGGGISGTALLYHLARHSDYNRVVLMEKYPQIAAVNSHARNNSQTLHCGDIETNYTLEKALKVQQTARMVVDYAESLSEAERNQILFKFPKMLLGVGDAECELLHQHYERFHPHYPDMELLDTDAIATREPSVTAGRRGQVMAISIANEYTAVNSHKLARSFEQQVRVLRPDYEIQLGCSVRAIHQGEHGFRIDSDNGSLLARVVVVSAGGHSLLFAKRMGYGKHYACLPVAGSFYHTPKLLNGKVYTIQSEKLPFAAVHGDPDLLEPEMTRFGPTALVLPLLERHNWRTLADLLRVTQPDLPVLKVLFTLLGEAEIRRYMMRNILFELPGIGKRLFLDDARKIIPLLQVEQLTFAKRVGGIRPVMIDKQALKLHLGEAQINPGTGIIFNMTPSPGATSCLGNAAKDFATIQELMA</sequence>